<keyword evidence="1" id="KW-0812">Transmembrane</keyword>
<dbReference type="AlphaFoldDB" id="A0A5P2G4J9"/>
<feature type="transmembrane region" description="Helical" evidence="1">
    <location>
        <begin position="43"/>
        <end position="67"/>
    </location>
</feature>
<dbReference type="InterPro" id="IPR009937">
    <property type="entry name" value="Phage_holin_3_6"/>
</dbReference>
<dbReference type="Pfam" id="PF07332">
    <property type="entry name" value="Phage_holin_3_6"/>
    <property type="match status" value="1"/>
</dbReference>
<accession>A0A5P2G4J9</accession>
<dbReference type="OrthoDB" id="676426at2"/>
<reference evidence="2 3" key="1">
    <citation type="submission" date="2019-09" db="EMBL/GenBank/DDBJ databases">
        <title>Complete genome sequence of Arachidicoccus sp. B3-10 isolated from apple orchard soil.</title>
        <authorList>
            <person name="Kim H.S."/>
            <person name="Han K.-I."/>
            <person name="Suh M.K."/>
            <person name="Lee K.C."/>
            <person name="Eom M.K."/>
            <person name="Kim J.-S."/>
            <person name="Kang S.W."/>
            <person name="Sin Y."/>
            <person name="Lee J.-S."/>
        </authorList>
    </citation>
    <scope>NUCLEOTIDE SEQUENCE [LARGE SCALE GENOMIC DNA]</scope>
    <source>
        <strain evidence="2 3">B3-10</strain>
    </source>
</reference>
<sequence>MENNSQEFFEQYKARVIRYITNRILLAKLEGVSKVSRLVSMMVTWMLLGIISCLILLFLSFMGGYFFSELFNSYFKGFGLVALIYVILLVIIILLMKKQLLKKFIAGKIIAIIFEKTANDEEDGREQPKD</sequence>
<dbReference type="Proteomes" id="UP000292424">
    <property type="component" value="Chromosome"/>
</dbReference>
<evidence type="ECO:0000313" key="3">
    <source>
        <dbReference type="Proteomes" id="UP000292424"/>
    </source>
</evidence>
<gene>
    <name evidence="2" type="ORF">E0W69_016150</name>
</gene>
<keyword evidence="1" id="KW-1133">Transmembrane helix</keyword>
<evidence type="ECO:0000313" key="2">
    <source>
        <dbReference type="EMBL" id="QES90117.1"/>
    </source>
</evidence>
<proteinExistence type="predicted"/>
<evidence type="ECO:0008006" key="4">
    <source>
        <dbReference type="Google" id="ProtNLM"/>
    </source>
</evidence>
<keyword evidence="1" id="KW-0472">Membrane</keyword>
<feature type="transmembrane region" description="Helical" evidence="1">
    <location>
        <begin position="73"/>
        <end position="95"/>
    </location>
</feature>
<dbReference type="RefSeq" id="WP_131331073.1">
    <property type="nucleotide sequence ID" value="NZ_CP044016.1"/>
</dbReference>
<name>A0A5P2G4J9_9BACT</name>
<dbReference type="EMBL" id="CP044016">
    <property type="protein sequence ID" value="QES90117.1"/>
    <property type="molecule type" value="Genomic_DNA"/>
</dbReference>
<protein>
    <recommendedName>
        <fullName evidence="4">Phage holin family protein</fullName>
    </recommendedName>
</protein>
<organism evidence="2 3">
    <name type="scientific">Rhizosphaericola mali</name>
    <dbReference type="NCBI Taxonomy" id="2545455"/>
    <lineage>
        <taxon>Bacteria</taxon>
        <taxon>Pseudomonadati</taxon>
        <taxon>Bacteroidota</taxon>
        <taxon>Chitinophagia</taxon>
        <taxon>Chitinophagales</taxon>
        <taxon>Chitinophagaceae</taxon>
        <taxon>Rhizosphaericola</taxon>
    </lineage>
</organism>
<keyword evidence="3" id="KW-1185">Reference proteome</keyword>
<dbReference type="KEGG" id="arac:E0W69_016150"/>
<evidence type="ECO:0000256" key="1">
    <source>
        <dbReference type="SAM" id="Phobius"/>
    </source>
</evidence>